<dbReference type="EMBL" id="DXDX01000025">
    <property type="protein sequence ID" value="HIY20480.1"/>
    <property type="molecule type" value="Genomic_DNA"/>
</dbReference>
<dbReference type="AlphaFoldDB" id="A0A9D2BYJ6"/>
<dbReference type="Pfam" id="PF11457">
    <property type="entry name" value="DUF3021"/>
    <property type="match status" value="1"/>
</dbReference>
<sequence>MTKRQKQWLVRILVGGFLGVAVLFLIGAAMGSPFFYGSSSFRGLVLVDGVMVLRLGGQEGLAVAVQILLFFLLGAATGVATLPFADDGAALLRRTLAHFAVTAVLVALLAGLNFGRYGILVWLLLLVVLYLLIWCSRWIGWYLEVAAIRHKLGLAPGPSPFQWRETLPYLGFALLLCLGLPALLRVLDSPGLPILTGMIYPWLLLPVGAFFSALSLGKRQGICPLYPVGCGGLTAIAVFWLYNSTALYMVLVSLLASLAGLLLGSALRRYGRKERAV</sequence>
<dbReference type="Proteomes" id="UP000823868">
    <property type="component" value="Unassembled WGS sequence"/>
</dbReference>
<feature type="transmembrane region" description="Helical" evidence="1">
    <location>
        <begin position="120"/>
        <end position="145"/>
    </location>
</feature>
<feature type="transmembrane region" description="Helical" evidence="1">
    <location>
        <begin position="248"/>
        <end position="267"/>
    </location>
</feature>
<reference evidence="2" key="1">
    <citation type="journal article" date="2021" name="PeerJ">
        <title>Extensive microbial diversity within the chicken gut microbiome revealed by metagenomics and culture.</title>
        <authorList>
            <person name="Gilroy R."/>
            <person name="Ravi A."/>
            <person name="Getino M."/>
            <person name="Pursley I."/>
            <person name="Horton D.L."/>
            <person name="Alikhan N.F."/>
            <person name="Baker D."/>
            <person name="Gharbi K."/>
            <person name="Hall N."/>
            <person name="Watson M."/>
            <person name="Adriaenssens E.M."/>
            <person name="Foster-Nyarko E."/>
            <person name="Jarju S."/>
            <person name="Secka A."/>
            <person name="Antonio M."/>
            <person name="Oren A."/>
            <person name="Chaudhuri R.R."/>
            <person name="La Ragione R."/>
            <person name="Hildebrand F."/>
            <person name="Pallen M.J."/>
        </authorList>
    </citation>
    <scope>NUCLEOTIDE SEQUENCE</scope>
    <source>
        <strain evidence="2">ChiBcec16_6824</strain>
    </source>
</reference>
<feature type="transmembrane region" description="Helical" evidence="1">
    <location>
        <begin position="61"/>
        <end position="84"/>
    </location>
</feature>
<dbReference type="InterPro" id="IPR021560">
    <property type="entry name" value="DUF3021"/>
</dbReference>
<protein>
    <submittedName>
        <fullName evidence="2">DUF3021 family protein</fullName>
    </submittedName>
</protein>
<reference evidence="2" key="2">
    <citation type="submission" date="2021-04" db="EMBL/GenBank/DDBJ databases">
        <authorList>
            <person name="Gilroy R."/>
        </authorList>
    </citation>
    <scope>NUCLEOTIDE SEQUENCE</scope>
    <source>
        <strain evidence="2">ChiBcec16_6824</strain>
    </source>
</reference>
<evidence type="ECO:0000256" key="1">
    <source>
        <dbReference type="SAM" id="Phobius"/>
    </source>
</evidence>
<keyword evidence="1" id="KW-0472">Membrane</keyword>
<evidence type="ECO:0000313" key="2">
    <source>
        <dbReference type="EMBL" id="HIY20480.1"/>
    </source>
</evidence>
<feature type="transmembrane region" description="Helical" evidence="1">
    <location>
        <begin position="96"/>
        <end position="114"/>
    </location>
</feature>
<accession>A0A9D2BYJ6</accession>
<feature type="transmembrane region" description="Helical" evidence="1">
    <location>
        <begin position="166"/>
        <end position="187"/>
    </location>
</feature>
<keyword evidence="1" id="KW-0812">Transmembrane</keyword>
<comment type="caution">
    <text evidence="2">The sequence shown here is derived from an EMBL/GenBank/DDBJ whole genome shotgun (WGS) entry which is preliminary data.</text>
</comment>
<feature type="transmembrane region" description="Helical" evidence="1">
    <location>
        <begin position="224"/>
        <end position="242"/>
    </location>
</feature>
<organism evidence="2 3">
    <name type="scientific">Candidatus Flavonifractor merdigallinarum</name>
    <dbReference type="NCBI Taxonomy" id="2838589"/>
    <lineage>
        <taxon>Bacteria</taxon>
        <taxon>Bacillati</taxon>
        <taxon>Bacillota</taxon>
        <taxon>Clostridia</taxon>
        <taxon>Eubacteriales</taxon>
        <taxon>Oscillospiraceae</taxon>
        <taxon>Flavonifractor</taxon>
    </lineage>
</organism>
<gene>
    <name evidence="2" type="ORF">H9841_01090</name>
</gene>
<keyword evidence="1" id="KW-1133">Transmembrane helix</keyword>
<name>A0A9D2BYJ6_9FIRM</name>
<evidence type="ECO:0000313" key="3">
    <source>
        <dbReference type="Proteomes" id="UP000823868"/>
    </source>
</evidence>
<feature type="transmembrane region" description="Helical" evidence="1">
    <location>
        <begin position="12"/>
        <end position="36"/>
    </location>
</feature>
<feature type="transmembrane region" description="Helical" evidence="1">
    <location>
        <begin position="199"/>
        <end position="217"/>
    </location>
</feature>
<proteinExistence type="predicted"/>